<reference evidence="10" key="1">
    <citation type="submission" date="2013-08" db="EMBL/GenBank/DDBJ databases">
        <title>Intrasporangium oryzae NRRL B-24470.</title>
        <authorList>
            <person name="Liu H."/>
            <person name="Wang G."/>
        </authorList>
    </citation>
    <scope>NUCLEOTIDE SEQUENCE [LARGE SCALE GENOMIC DNA]</scope>
    <source>
        <strain evidence="10">Q5-1</strain>
    </source>
</reference>
<dbReference type="Pfam" id="PF04024">
    <property type="entry name" value="PspC"/>
    <property type="match status" value="1"/>
</dbReference>
<keyword evidence="2" id="KW-1003">Cell membrane</keyword>
<dbReference type="PANTHER" id="PTHR33885:SF3">
    <property type="entry name" value="PHAGE SHOCK PROTEIN C"/>
    <property type="match status" value="1"/>
</dbReference>
<evidence type="ECO:0000256" key="4">
    <source>
        <dbReference type="ARBA" id="ARBA00022989"/>
    </source>
</evidence>
<organism evidence="9 10">
    <name type="scientific">Intrasporangium chromatireducens Q5-1</name>
    <dbReference type="NCBI Taxonomy" id="584657"/>
    <lineage>
        <taxon>Bacteria</taxon>
        <taxon>Bacillati</taxon>
        <taxon>Actinomycetota</taxon>
        <taxon>Actinomycetes</taxon>
        <taxon>Micrococcales</taxon>
        <taxon>Intrasporangiaceae</taxon>
        <taxon>Intrasporangium</taxon>
    </lineage>
</organism>
<dbReference type="Proteomes" id="UP000019494">
    <property type="component" value="Unassembled WGS sequence"/>
</dbReference>
<evidence type="ECO:0000256" key="2">
    <source>
        <dbReference type="ARBA" id="ARBA00022475"/>
    </source>
</evidence>
<sequence length="113" mass="11916">MTPTQVPNPDFDTTGAASSEVTPAASPAERAQPVFRWLRRQPLRRSSSDRWLGGVCGALAQQLGVSATVVRAVVPLLALVAGSGVAAYLVAWLLLPNEDGRILAEDLLRQGPA</sequence>
<name>W9GL03_9MICO</name>
<protein>
    <submittedName>
        <fullName evidence="9">Phage-shock protein</fullName>
    </submittedName>
</protein>
<dbReference type="PANTHER" id="PTHR33885">
    <property type="entry name" value="PHAGE SHOCK PROTEIN C"/>
    <property type="match status" value="1"/>
</dbReference>
<keyword evidence="4 7" id="KW-1133">Transmembrane helix</keyword>
<evidence type="ECO:0000256" key="7">
    <source>
        <dbReference type="SAM" id="Phobius"/>
    </source>
</evidence>
<feature type="domain" description="Phage shock protein PspC N-terminal" evidence="8">
    <location>
        <begin position="42"/>
        <end position="98"/>
    </location>
</feature>
<evidence type="ECO:0000259" key="8">
    <source>
        <dbReference type="Pfam" id="PF04024"/>
    </source>
</evidence>
<dbReference type="RefSeq" id="WP_081793403.1">
    <property type="nucleotide sequence ID" value="NZ_AWQS01000027.1"/>
</dbReference>
<dbReference type="InterPro" id="IPR052027">
    <property type="entry name" value="PspC"/>
</dbReference>
<feature type="transmembrane region" description="Helical" evidence="7">
    <location>
        <begin position="76"/>
        <end position="95"/>
    </location>
</feature>
<evidence type="ECO:0000313" key="9">
    <source>
        <dbReference type="EMBL" id="EWT06946.1"/>
    </source>
</evidence>
<dbReference type="EMBL" id="AWQS01000027">
    <property type="protein sequence ID" value="EWT06946.1"/>
    <property type="molecule type" value="Genomic_DNA"/>
</dbReference>
<feature type="region of interest" description="Disordered" evidence="6">
    <location>
        <begin position="1"/>
        <end position="28"/>
    </location>
</feature>
<dbReference type="GO" id="GO:0005886">
    <property type="term" value="C:plasma membrane"/>
    <property type="evidence" value="ECO:0007669"/>
    <property type="project" value="UniProtKB-SubCell"/>
</dbReference>
<dbReference type="InterPro" id="IPR007168">
    <property type="entry name" value="Phageshock_PspC_N"/>
</dbReference>
<keyword evidence="10" id="KW-1185">Reference proteome</keyword>
<evidence type="ECO:0000256" key="6">
    <source>
        <dbReference type="SAM" id="MobiDB-lite"/>
    </source>
</evidence>
<evidence type="ECO:0000256" key="1">
    <source>
        <dbReference type="ARBA" id="ARBA00004162"/>
    </source>
</evidence>
<comment type="caution">
    <text evidence="9">The sequence shown here is derived from an EMBL/GenBank/DDBJ whole genome shotgun (WGS) entry which is preliminary data.</text>
</comment>
<evidence type="ECO:0000256" key="5">
    <source>
        <dbReference type="ARBA" id="ARBA00023136"/>
    </source>
</evidence>
<dbReference type="AlphaFoldDB" id="W9GL03"/>
<dbReference type="OrthoDB" id="7359894at2"/>
<accession>W9GL03</accession>
<keyword evidence="5 7" id="KW-0472">Membrane</keyword>
<evidence type="ECO:0000256" key="3">
    <source>
        <dbReference type="ARBA" id="ARBA00022692"/>
    </source>
</evidence>
<gene>
    <name evidence="9" type="ORF">N864_13995</name>
</gene>
<comment type="subcellular location">
    <subcellularLocation>
        <location evidence="1">Cell membrane</location>
        <topology evidence="1">Single-pass membrane protein</topology>
    </subcellularLocation>
</comment>
<keyword evidence="3 7" id="KW-0812">Transmembrane</keyword>
<proteinExistence type="predicted"/>
<evidence type="ECO:0000313" key="10">
    <source>
        <dbReference type="Proteomes" id="UP000019494"/>
    </source>
</evidence>